<reference evidence="2 3" key="1">
    <citation type="submission" date="2020-08" db="EMBL/GenBank/DDBJ databases">
        <title>Genomic Encyclopedia of Type Strains, Phase IV (KMG-IV): sequencing the most valuable type-strain genomes for metagenomic binning, comparative biology and taxonomic classification.</title>
        <authorList>
            <person name="Goeker M."/>
        </authorList>
    </citation>
    <scope>NUCLEOTIDE SEQUENCE [LARGE SCALE GENOMIC DNA]</scope>
    <source>
        <strain evidence="2 3">DSM 23240</strain>
    </source>
</reference>
<keyword evidence="1" id="KW-0472">Membrane</keyword>
<keyword evidence="1" id="KW-1133">Transmembrane helix</keyword>
<keyword evidence="1" id="KW-0812">Transmembrane</keyword>
<gene>
    <name evidence="2" type="ORF">HNR39_002274</name>
</gene>
<sequence>MAMFEIKDSNDVTLKENKTSEEKMAIVTNISNFVAIDNIAGKMSVTEKMDRGNYFKKIISAIFVALIAAAAGVFLTKWLN</sequence>
<dbReference type="Proteomes" id="UP000571084">
    <property type="component" value="Unassembled WGS sequence"/>
</dbReference>
<evidence type="ECO:0000313" key="3">
    <source>
        <dbReference type="Proteomes" id="UP000571084"/>
    </source>
</evidence>
<proteinExistence type="predicted"/>
<name>A0A840RVG4_9BURK</name>
<accession>A0A840RVG4</accession>
<dbReference type="AlphaFoldDB" id="A0A840RVG4"/>
<organism evidence="2 3">
    <name type="scientific">Glaciimonas immobilis</name>
    <dbReference type="NCBI Taxonomy" id="728004"/>
    <lineage>
        <taxon>Bacteria</taxon>
        <taxon>Pseudomonadati</taxon>
        <taxon>Pseudomonadota</taxon>
        <taxon>Betaproteobacteria</taxon>
        <taxon>Burkholderiales</taxon>
        <taxon>Oxalobacteraceae</taxon>
        <taxon>Glaciimonas</taxon>
    </lineage>
</organism>
<feature type="transmembrane region" description="Helical" evidence="1">
    <location>
        <begin position="58"/>
        <end position="79"/>
    </location>
</feature>
<evidence type="ECO:0000256" key="1">
    <source>
        <dbReference type="SAM" id="Phobius"/>
    </source>
</evidence>
<dbReference type="RefSeq" id="WP_168051813.1">
    <property type="nucleotide sequence ID" value="NZ_JAAOZT010000001.1"/>
</dbReference>
<evidence type="ECO:0000313" key="2">
    <source>
        <dbReference type="EMBL" id="MBB5200439.1"/>
    </source>
</evidence>
<keyword evidence="3" id="KW-1185">Reference proteome</keyword>
<dbReference type="EMBL" id="JACHHQ010000004">
    <property type="protein sequence ID" value="MBB5200439.1"/>
    <property type="molecule type" value="Genomic_DNA"/>
</dbReference>
<comment type="caution">
    <text evidence="2">The sequence shown here is derived from an EMBL/GenBank/DDBJ whole genome shotgun (WGS) entry which is preliminary data.</text>
</comment>
<protein>
    <submittedName>
        <fullName evidence="2">Uncharacterized protein</fullName>
    </submittedName>
</protein>